<dbReference type="InterPro" id="IPR005135">
    <property type="entry name" value="Endo/exonuclease/phosphatase"/>
</dbReference>
<evidence type="ECO:0000259" key="2">
    <source>
        <dbReference type="Pfam" id="PF03372"/>
    </source>
</evidence>
<keyword evidence="3" id="KW-1185">Reference proteome</keyword>
<feature type="domain" description="Endonuclease/exonuclease/phosphatase" evidence="2">
    <location>
        <begin position="287"/>
        <end position="646"/>
    </location>
</feature>
<sequence length="717" mass="79460">YVSLVFTKKHASLHLGQFSFASSIGHNLTALLYSGSRQTRGERGQRVGLTPLSNTQQHLQTLRSGLTSEPFPAESPMMPSLRRRAEVRVGQLPAFGNFQDFPDDDSSSAETAASMPASCRRYQHRRAAAEANQQQSRRPRAVPTRRLTVRRRCSEWTSMTFSATVQLDLTGVSDIRAEVAYHGQASGCPKSDSSKNQSDDVEDRERKPTSGLTSATTSTSSWGGRSRFVQVRNPLCVPRCSDNLGTWRTCMVPIADLERFAFMKPPRQRWRNLAQPSHTDETVFTLMSYNILSDQYASAKTYWYCPDWALAWSYRRQGLMEVICCHLPSVLCLQELETEQFFSFFLPTLEAKGYDGIFSPKSRARTMEARLRPHVDGCAIFWKSNEFSLVEKQVIELNQQYLEQCWTSPKPSADTAASSEIFSRVSPRDNIALAAVLMPTVGASKSSDNSTSSRPVLVCNSHVHWDPQHPDVKLIQTMLLAGALAAIIGRHKNCLPLLLCGDFNSLPQSGVIEFITLGSVPRSHPDFRRLGEDPSLDGLQDAAVAAATAATPAAPGSTEATNSEASSVAAPDGKDKRFFHQLGLQSCYSGVDTAFTNYTHDFKGVIDYIFAARQHFRVLDCLDGLADWFRSEAVLGCPNAYVPSDHIPLMVRLQLTRQRALTTTATTKDSAASKSFFLPTLEAKSYDGIFSPKSRARTMEARLRPCVDGCAIFRKSN</sequence>
<feature type="compositionally biased region" description="Low complexity" evidence="1">
    <location>
        <begin position="209"/>
        <end position="222"/>
    </location>
</feature>
<dbReference type="PANTHER" id="PTHR12121">
    <property type="entry name" value="CARBON CATABOLITE REPRESSOR PROTEIN 4"/>
    <property type="match status" value="1"/>
</dbReference>
<dbReference type="Proteomes" id="UP000095280">
    <property type="component" value="Unplaced"/>
</dbReference>
<dbReference type="WBParaSite" id="maker-uti_cns_0004168-snap-gene-0.7-mRNA-1">
    <property type="protein sequence ID" value="maker-uti_cns_0004168-snap-gene-0.7-mRNA-1"/>
    <property type="gene ID" value="maker-uti_cns_0004168-snap-gene-0.7"/>
</dbReference>
<accession>A0A1I8H422</accession>
<dbReference type="Gene3D" id="3.60.10.10">
    <property type="entry name" value="Endonuclease/exonuclease/phosphatase"/>
    <property type="match status" value="2"/>
</dbReference>
<dbReference type="InterPro" id="IPR036691">
    <property type="entry name" value="Endo/exonu/phosph_ase_sf"/>
</dbReference>
<organism evidence="3 4">
    <name type="scientific">Macrostomum lignano</name>
    <dbReference type="NCBI Taxonomy" id="282301"/>
    <lineage>
        <taxon>Eukaryota</taxon>
        <taxon>Metazoa</taxon>
        <taxon>Spiralia</taxon>
        <taxon>Lophotrochozoa</taxon>
        <taxon>Platyhelminthes</taxon>
        <taxon>Rhabditophora</taxon>
        <taxon>Macrostomorpha</taxon>
        <taxon>Macrostomida</taxon>
        <taxon>Macrostomidae</taxon>
        <taxon>Macrostomum</taxon>
    </lineage>
</organism>
<feature type="region of interest" description="Disordered" evidence="1">
    <location>
        <begin position="98"/>
        <end position="146"/>
    </location>
</feature>
<feature type="region of interest" description="Disordered" evidence="1">
    <location>
        <begin position="183"/>
        <end position="222"/>
    </location>
</feature>
<dbReference type="GO" id="GO:0000175">
    <property type="term" value="F:3'-5'-RNA exonuclease activity"/>
    <property type="evidence" value="ECO:0007669"/>
    <property type="project" value="TreeGrafter"/>
</dbReference>
<name>A0A1I8H422_9PLAT</name>
<reference evidence="4" key="1">
    <citation type="submission" date="2016-11" db="UniProtKB">
        <authorList>
            <consortium name="WormBaseParasite"/>
        </authorList>
    </citation>
    <scope>IDENTIFICATION</scope>
</reference>
<evidence type="ECO:0000313" key="3">
    <source>
        <dbReference type="Proteomes" id="UP000095280"/>
    </source>
</evidence>
<proteinExistence type="predicted"/>
<dbReference type="PANTHER" id="PTHR12121:SF100">
    <property type="entry name" value="POLY(A)-SPECIFIC RIBONUCLEASE"/>
    <property type="match status" value="1"/>
</dbReference>
<dbReference type="AlphaFoldDB" id="A0A1I8H422"/>
<dbReference type="SUPFAM" id="SSF56219">
    <property type="entry name" value="DNase I-like"/>
    <property type="match status" value="1"/>
</dbReference>
<feature type="region of interest" description="Disordered" evidence="1">
    <location>
        <begin position="550"/>
        <end position="569"/>
    </location>
</feature>
<protein>
    <submittedName>
        <fullName evidence="4">Endo/exonuclease/phosphatase domain-containing protein</fullName>
    </submittedName>
</protein>
<evidence type="ECO:0000313" key="4">
    <source>
        <dbReference type="WBParaSite" id="maker-uti_cns_0004168-snap-gene-0.7-mRNA-1"/>
    </source>
</evidence>
<dbReference type="InterPro" id="IPR050410">
    <property type="entry name" value="CCR4/nocturin_mRNA_transcr"/>
</dbReference>
<dbReference type="Pfam" id="PF03372">
    <property type="entry name" value="Exo_endo_phos"/>
    <property type="match status" value="1"/>
</dbReference>
<evidence type="ECO:0000256" key="1">
    <source>
        <dbReference type="SAM" id="MobiDB-lite"/>
    </source>
</evidence>